<dbReference type="Gene3D" id="2.40.420.20">
    <property type="match status" value="1"/>
</dbReference>
<evidence type="ECO:0000259" key="8">
    <source>
        <dbReference type="Pfam" id="PF25919"/>
    </source>
</evidence>
<evidence type="ECO:0000256" key="5">
    <source>
        <dbReference type="SAM" id="SignalP"/>
    </source>
</evidence>
<feature type="domain" description="CusB-like beta-barrel" evidence="9">
    <location>
        <begin position="242"/>
        <end position="317"/>
    </location>
</feature>
<evidence type="ECO:0000259" key="6">
    <source>
        <dbReference type="Pfam" id="PF19335"/>
    </source>
</evidence>
<dbReference type="PANTHER" id="PTHR30097:SF15">
    <property type="entry name" value="CATION EFFLUX SYSTEM PROTEIN CUSB"/>
    <property type="match status" value="1"/>
</dbReference>
<feature type="signal peptide" evidence="5">
    <location>
        <begin position="1"/>
        <end position="23"/>
    </location>
</feature>
<dbReference type="GO" id="GO:0015679">
    <property type="term" value="P:plasma membrane copper ion transport"/>
    <property type="evidence" value="ECO:0007669"/>
    <property type="project" value="TreeGrafter"/>
</dbReference>
<keyword evidence="12" id="KW-1185">Reference proteome</keyword>
<dbReference type="InterPro" id="IPR058649">
    <property type="entry name" value="CzcB_C"/>
</dbReference>
<feature type="domain" description="CusB-like three alpha-helical bundle" evidence="7">
    <location>
        <begin position="157"/>
        <end position="203"/>
    </location>
</feature>
<dbReference type="Gene3D" id="2.40.50.100">
    <property type="match status" value="1"/>
</dbReference>
<evidence type="ECO:0000256" key="4">
    <source>
        <dbReference type="ARBA" id="ARBA00023065"/>
    </source>
</evidence>
<evidence type="ECO:0000256" key="1">
    <source>
        <dbReference type="ARBA" id="ARBA00009477"/>
    </source>
</evidence>
<dbReference type="InterPro" id="IPR058790">
    <property type="entry name" value="BSH_CusB"/>
</dbReference>
<proteinExistence type="inferred from homology"/>
<evidence type="ECO:0000259" key="10">
    <source>
        <dbReference type="Pfam" id="PF25975"/>
    </source>
</evidence>
<dbReference type="Pfam" id="PF19335">
    <property type="entry name" value="HMBD"/>
    <property type="match status" value="1"/>
</dbReference>
<dbReference type="InterPro" id="IPR006143">
    <property type="entry name" value="RND_pump_MFP"/>
</dbReference>
<reference evidence="11 12" key="1">
    <citation type="submission" date="2016-10" db="EMBL/GenBank/DDBJ databases">
        <authorList>
            <person name="de Groot N.N."/>
        </authorList>
    </citation>
    <scope>NUCLEOTIDE SEQUENCE [LARGE SCALE GENOMIC DNA]</scope>
    <source>
        <strain evidence="11 12">CGMCC 1.9109</strain>
    </source>
</reference>
<dbReference type="Pfam" id="PF25919">
    <property type="entry name" value="BSH_CusB"/>
    <property type="match status" value="1"/>
</dbReference>
<organism evidence="11 12">
    <name type="scientific">Kordiimonas lacus</name>
    <dbReference type="NCBI Taxonomy" id="637679"/>
    <lineage>
        <taxon>Bacteria</taxon>
        <taxon>Pseudomonadati</taxon>
        <taxon>Pseudomonadota</taxon>
        <taxon>Alphaproteobacteria</taxon>
        <taxon>Kordiimonadales</taxon>
        <taxon>Kordiimonadaceae</taxon>
        <taxon>Kordiimonas</taxon>
    </lineage>
</organism>
<dbReference type="RefSeq" id="WP_068308032.1">
    <property type="nucleotide sequence ID" value="NZ_FNAK01000001.1"/>
</dbReference>
<evidence type="ECO:0000256" key="2">
    <source>
        <dbReference type="ARBA" id="ARBA00022448"/>
    </source>
</evidence>
<dbReference type="FunFam" id="2.40.30.170:FF:000010">
    <property type="entry name" value="Efflux RND transporter periplasmic adaptor subunit"/>
    <property type="match status" value="1"/>
</dbReference>
<keyword evidence="2" id="KW-0813">Transport</keyword>
<dbReference type="EMBL" id="FNAK01000001">
    <property type="protein sequence ID" value="SDD41324.1"/>
    <property type="molecule type" value="Genomic_DNA"/>
</dbReference>
<dbReference type="Pfam" id="PF11604">
    <property type="entry name" value="CusF_Ec"/>
    <property type="match status" value="1"/>
</dbReference>
<name>A0A1G6UJ95_9PROT</name>
<evidence type="ECO:0000313" key="12">
    <source>
        <dbReference type="Proteomes" id="UP000183685"/>
    </source>
</evidence>
<evidence type="ECO:0000313" key="11">
    <source>
        <dbReference type="EMBL" id="SDD41324.1"/>
    </source>
</evidence>
<dbReference type="InterPro" id="IPR058791">
    <property type="entry name" value="3HB_CusB"/>
</dbReference>
<feature type="chain" id="PRO_5010288733" evidence="5">
    <location>
        <begin position="24"/>
        <end position="498"/>
    </location>
</feature>
<keyword evidence="4" id="KW-0406">Ion transport</keyword>
<feature type="domain" description="Heavy metal binding" evidence="6">
    <location>
        <begin position="42"/>
        <end position="68"/>
    </location>
</feature>
<dbReference type="GO" id="GO:0030288">
    <property type="term" value="C:outer membrane-bounded periplasmic space"/>
    <property type="evidence" value="ECO:0007669"/>
    <property type="project" value="TreeGrafter"/>
</dbReference>
<dbReference type="GO" id="GO:0046914">
    <property type="term" value="F:transition metal ion binding"/>
    <property type="evidence" value="ECO:0007669"/>
    <property type="project" value="TreeGrafter"/>
</dbReference>
<dbReference type="NCBIfam" id="TIGR01730">
    <property type="entry name" value="RND_mfp"/>
    <property type="match status" value="1"/>
</dbReference>
<dbReference type="OrthoDB" id="9806939at2"/>
<feature type="domain" description="CusB-like barrel-sandwich hybrid" evidence="8">
    <location>
        <begin position="122"/>
        <end position="237"/>
    </location>
</feature>
<dbReference type="PANTHER" id="PTHR30097">
    <property type="entry name" value="CATION EFFLUX SYSTEM PROTEIN CUSB"/>
    <property type="match status" value="1"/>
</dbReference>
<dbReference type="Pfam" id="PF25975">
    <property type="entry name" value="CzcB_C"/>
    <property type="match status" value="1"/>
</dbReference>
<evidence type="ECO:0000256" key="3">
    <source>
        <dbReference type="ARBA" id="ARBA00022729"/>
    </source>
</evidence>
<dbReference type="InterPro" id="IPR058792">
    <property type="entry name" value="Beta-barrel_RND_2"/>
</dbReference>
<keyword evidence="3 5" id="KW-0732">Signal</keyword>
<dbReference type="STRING" id="637679.GCA_001550055_00283"/>
<dbReference type="Pfam" id="PF25869">
    <property type="entry name" value="3HB_CusB"/>
    <property type="match status" value="1"/>
</dbReference>
<sequence>MNKTVLIAAATAALGLAGGYMLADGAMTTGGSDTGTEKKPLYWVAPMDPSYRRDGPGKSPMGMDLVPVYEEGSGGTKGYAGAEIDPRIVNNIGVKTTAVERTMLMPVIDTVGKITYDEKATAHVHVRADGWVEKLHVRAEGERVKKGDALFDVYSPELVTAQSEYLQARASGRAALVASARERLVGLGLTDAQISTLEGRSKPLQTITVRAPMDGTITMLNISDAARITAGKPAMQVTNLDTVWLIADVFEADMTEVHIGAKATATSDATGDTLFESTVDHIYPDLNKVTRTNPVRILLDNADGRLRPGMYMRTRIGRPMIEDALVVPATALIQLGSSNHVMLDEGDGKFRPAEVTVGETVGNRVQVLSGLRAGERVVTAGQFMLDAESSFQGASMRMAAQAEAEDSMDMGDMDMEEPEAQSGFTSGTINEVMLDDRTLNISHGPIDAFGMMGMTMNFPVADDVDMDGLEEGQEIHFEVTKTPEGRYVVTTIHVMGGH</sequence>
<dbReference type="FunFam" id="2.40.420.20:FF:000003">
    <property type="entry name" value="Cation efflux system protein cusB"/>
    <property type="match status" value="1"/>
</dbReference>
<accession>A0A1G6UJ95</accession>
<dbReference type="InterPro" id="IPR045800">
    <property type="entry name" value="HMBD"/>
</dbReference>
<dbReference type="Gene3D" id="2.40.50.320">
    <property type="entry name" value="Copper binding periplasmic protein CusF"/>
    <property type="match status" value="1"/>
</dbReference>
<dbReference type="Gene3D" id="2.40.30.170">
    <property type="match status" value="1"/>
</dbReference>
<dbReference type="AlphaFoldDB" id="A0A1G6UJ95"/>
<dbReference type="SUPFAM" id="SSF111369">
    <property type="entry name" value="HlyD-like secretion proteins"/>
    <property type="match status" value="1"/>
</dbReference>
<evidence type="ECO:0000259" key="9">
    <source>
        <dbReference type="Pfam" id="PF25954"/>
    </source>
</evidence>
<feature type="domain" description="CzcB-like C-terminal circularly permuted SH3-like" evidence="10">
    <location>
        <begin position="326"/>
        <end position="385"/>
    </location>
</feature>
<dbReference type="Gene3D" id="6.10.140.730">
    <property type="match status" value="1"/>
</dbReference>
<comment type="similarity">
    <text evidence="1">Belongs to the membrane fusion protein (MFP) (TC 8.A.1) family.</text>
</comment>
<dbReference type="Pfam" id="PF25954">
    <property type="entry name" value="Beta-barrel_RND_2"/>
    <property type="match status" value="1"/>
</dbReference>
<dbReference type="InterPro" id="IPR042230">
    <property type="entry name" value="CusF_sf"/>
</dbReference>
<protein>
    <submittedName>
        <fullName evidence="11">Membrane fusion protein, Cu(I)/Ag(I) efflux system</fullName>
    </submittedName>
</protein>
<dbReference type="GO" id="GO:0022857">
    <property type="term" value="F:transmembrane transporter activity"/>
    <property type="evidence" value="ECO:0007669"/>
    <property type="project" value="InterPro"/>
</dbReference>
<gene>
    <name evidence="11" type="ORF">SAMN04488071_0607</name>
</gene>
<dbReference type="InterPro" id="IPR051909">
    <property type="entry name" value="MFP_Cation_Efflux"/>
</dbReference>
<dbReference type="GO" id="GO:0016020">
    <property type="term" value="C:membrane"/>
    <property type="evidence" value="ECO:0007669"/>
    <property type="project" value="InterPro"/>
</dbReference>
<dbReference type="InterPro" id="IPR021647">
    <property type="entry name" value="CusF_Ec"/>
</dbReference>
<evidence type="ECO:0000259" key="7">
    <source>
        <dbReference type="Pfam" id="PF25869"/>
    </source>
</evidence>
<dbReference type="Proteomes" id="UP000183685">
    <property type="component" value="Unassembled WGS sequence"/>
</dbReference>
<dbReference type="GO" id="GO:0060003">
    <property type="term" value="P:copper ion export"/>
    <property type="evidence" value="ECO:0007669"/>
    <property type="project" value="TreeGrafter"/>
</dbReference>